<dbReference type="PROSITE" id="PS50157">
    <property type="entry name" value="ZINC_FINGER_C2H2_2"/>
    <property type="match status" value="7"/>
</dbReference>
<keyword evidence="4" id="KW-0862">Zinc</keyword>
<feature type="domain" description="C2H2-type" evidence="6">
    <location>
        <begin position="256"/>
        <end position="283"/>
    </location>
</feature>
<evidence type="ECO:0000313" key="9">
    <source>
        <dbReference type="Proteomes" id="UP000002320"/>
    </source>
</evidence>
<keyword evidence="1" id="KW-0479">Metal-binding</keyword>
<dbReference type="Pfam" id="PF00096">
    <property type="entry name" value="zf-C2H2"/>
    <property type="match status" value="4"/>
</dbReference>
<dbReference type="InterPro" id="IPR036236">
    <property type="entry name" value="Znf_C2H2_sf"/>
</dbReference>
<dbReference type="VEuPathDB" id="VectorBase:CPIJ012587"/>
<organism>
    <name type="scientific">Culex quinquefasciatus</name>
    <name type="common">Southern house mosquito</name>
    <name type="synonym">Culex pungens</name>
    <dbReference type="NCBI Taxonomy" id="7176"/>
    <lineage>
        <taxon>Eukaryota</taxon>
        <taxon>Metazoa</taxon>
        <taxon>Ecdysozoa</taxon>
        <taxon>Arthropoda</taxon>
        <taxon>Hexapoda</taxon>
        <taxon>Insecta</taxon>
        <taxon>Pterygota</taxon>
        <taxon>Neoptera</taxon>
        <taxon>Endopterygota</taxon>
        <taxon>Diptera</taxon>
        <taxon>Nematocera</taxon>
        <taxon>Culicoidea</taxon>
        <taxon>Culicidae</taxon>
        <taxon>Culicinae</taxon>
        <taxon>Culicini</taxon>
        <taxon>Culex</taxon>
        <taxon>Culex</taxon>
    </lineage>
</organism>
<feature type="domain" description="C2H2-type" evidence="6">
    <location>
        <begin position="133"/>
        <end position="160"/>
    </location>
</feature>
<dbReference type="OrthoDB" id="7956917at2759"/>
<dbReference type="SUPFAM" id="SSF57667">
    <property type="entry name" value="beta-beta-alpha zinc fingers"/>
    <property type="match status" value="2"/>
</dbReference>
<evidence type="ECO:0000313" key="7">
    <source>
        <dbReference type="EMBL" id="EDS37471.1"/>
    </source>
</evidence>
<dbReference type="SMART" id="SM00355">
    <property type="entry name" value="ZnF_C2H2"/>
    <property type="match status" value="7"/>
</dbReference>
<keyword evidence="3 5" id="KW-0863">Zinc-finger</keyword>
<feature type="domain" description="C2H2-type" evidence="6">
    <location>
        <begin position="103"/>
        <end position="130"/>
    </location>
</feature>
<dbReference type="PANTHER" id="PTHR24379">
    <property type="entry name" value="KRAB AND ZINC FINGER DOMAIN-CONTAINING"/>
    <property type="match status" value="1"/>
</dbReference>
<feature type="domain" description="C2H2-type" evidence="6">
    <location>
        <begin position="67"/>
        <end position="94"/>
    </location>
</feature>
<dbReference type="Pfam" id="PF13894">
    <property type="entry name" value="zf-C2H2_4"/>
    <property type="match status" value="1"/>
</dbReference>
<reference evidence="7" key="1">
    <citation type="submission" date="2007-03" db="EMBL/GenBank/DDBJ databases">
        <title>Annotation of Culex pipiens quinquefasciatus.</title>
        <authorList>
            <consortium name="The Broad Institute Genome Sequencing Platform"/>
            <person name="Atkinson P.W."/>
            <person name="Hemingway J."/>
            <person name="Christensen B.M."/>
            <person name="Higgs S."/>
            <person name="Kodira C."/>
            <person name="Hannick L."/>
            <person name="Megy K."/>
            <person name="O'Leary S."/>
            <person name="Pearson M."/>
            <person name="Haas B.J."/>
            <person name="Mauceli E."/>
            <person name="Wortman J.R."/>
            <person name="Lee N.H."/>
            <person name="Guigo R."/>
            <person name="Stanke M."/>
            <person name="Alvarado L."/>
            <person name="Amedeo P."/>
            <person name="Antoine C.H."/>
            <person name="Arensburger P."/>
            <person name="Bidwell S.L."/>
            <person name="Crawford M."/>
            <person name="Camaro F."/>
            <person name="Devon K."/>
            <person name="Engels R."/>
            <person name="Hammond M."/>
            <person name="Howarth C."/>
            <person name="Koehrsen M."/>
            <person name="Lawson D."/>
            <person name="Montgomery P."/>
            <person name="Nene V."/>
            <person name="Nusbaum C."/>
            <person name="Puiu D."/>
            <person name="Romero-Severson J."/>
            <person name="Severson D.W."/>
            <person name="Shumway M."/>
            <person name="Sisk P."/>
            <person name="Stolte C."/>
            <person name="Zeng Q."/>
            <person name="Eisenstadt E."/>
            <person name="Fraser-Liggett C."/>
            <person name="Strausberg R."/>
            <person name="Galagan J."/>
            <person name="Birren B."/>
            <person name="Collins F.H."/>
        </authorList>
    </citation>
    <scope>NUCLEOTIDE SEQUENCE [LARGE SCALE GENOMIC DNA]</scope>
    <source>
        <strain evidence="7">JHB</strain>
    </source>
</reference>
<evidence type="ECO:0000256" key="3">
    <source>
        <dbReference type="ARBA" id="ARBA00022771"/>
    </source>
</evidence>
<dbReference type="STRING" id="7176.B0WZF7"/>
<dbReference type="AlphaFoldDB" id="B0WZF7"/>
<accession>B0WZF7</accession>
<feature type="domain" description="C2H2-type" evidence="6">
    <location>
        <begin position="213"/>
        <end position="236"/>
    </location>
</feature>
<protein>
    <submittedName>
        <fullName evidence="7 8">Zinc finger protein</fullName>
    </submittedName>
</protein>
<dbReference type="Gene3D" id="3.30.160.60">
    <property type="entry name" value="Classic Zinc Finger"/>
    <property type="match status" value="3"/>
</dbReference>
<keyword evidence="9" id="KW-1185">Reference proteome</keyword>
<dbReference type="eggNOG" id="KOG1721">
    <property type="taxonomic scope" value="Eukaryota"/>
</dbReference>
<dbReference type="EMBL" id="DS232207">
    <property type="protein sequence ID" value="EDS37471.1"/>
    <property type="molecule type" value="Genomic_DNA"/>
</dbReference>
<dbReference type="Proteomes" id="UP000002320">
    <property type="component" value="Unassembled WGS sequence"/>
</dbReference>
<dbReference type="HOGENOM" id="CLU_940905_0_0_1"/>
<keyword evidence="2" id="KW-0677">Repeat</keyword>
<dbReference type="EnsemblMetazoa" id="CPIJ012587-RA">
    <property type="protein sequence ID" value="CPIJ012587-PA"/>
    <property type="gene ID" value="CPIJ012587"/>
</dbReference>
<sequence length="296" mass="34818">MHEIQKDPLPIPAEQQQKNEAPKVYFECRYCEMVFEWECRLKQHEAAHQKRNPDGGKDLEPKKKPTIQCQFCPRNFRKQNELDRHMLRHKDLNEPKNTDDNFYECAKCDLRYANPHHLVQHMKKHENIENGRFRCKNCDHAFGTHYELKRHMIKYERNRSESLNPFDRVPPPVTISRDDKTFFKCRECAKVFVSRPNYVQHARTHGVPKSESFHCPDCGKRYAQRINLRVHQQEAHNLFIKPEPGGDGVATLGTELHCAKCDTLFSSQESYELHMQSHLDEVPVVTADEGLSQENV</sequence>
<dbReference type="InParanoid" id="B0WZF7"/>
<dbReference type="KEGG" id="cqu:CpipJ_CPIJ012587"/>
<evidence type="ECO:0000313" key="8">
    <source>
        <dbReference type="EnsemblMetazoa" id="CPIJ012587-PA"/>
    </source>
</evidence>
<evidence type="ECO:0000256" key="4">
    <source>
        <dbReference type="ARBA" id="ARBA00022833"/>
    </source>
</evidence>
<gene>
    <name evidence="8" type="primary">6045404</name>
    <name evidence="7" type="ORF">CpipJ_CPIJ012587</name>
</gene>
<dbReference type="PANTHER" id="PTHR24379:SF121">
    <property type="entry name" value="C2H2-TYPE DOMAIN-CONTAINING PROTEIN"/>
    <property type="match status" value="1"/>
</dbReference>
<dbReference type="GO" id="GO:0008270">
    <property type="term" value="F:zinc ion binding"/>
    <property type="evidence" value="ECO:0007669"/>
    <property type="project" value="UniProtKB-KW"/>
</dbReference>
<evidence type="ECO:0000256" key="1">
    <source>
        <dbReference type="ARBA" id="ARBA00022723"/>
    </source>
</evidence>
<feature type="domain" description="C2H2-type" evidence="6">
    <location>
        <begin position="183"/>
        <end position="210"/>
    </location>
</feature>
<dbReference type="VEuPathDB" id="VectorBase:CQUJHB016541"/>
<dbReference type="PROSITE" id="PS00028">
    <property type="entry name" value="ZINC_FINGER_C2H2_1"/>
    <property type="match status" value="6"/>
</dbReference>
<reference evidence="8" key="2">
    <citation type="submission" date="2020-05" db="UniProtKB">
        <authorList>
            <consortium name="EnsemblMetazoa"/>
        </authorList>
    </citation>
    <scope>IDENTIFICATION</scope>
    <source>
        <strain evidence="8">JHB</strain>
    </source>
</reference>
<feature type="domain" description="C2H2-type" evidence="6">
    <location>
        <begin position="26"/>
        <end position="53"/>
    </location>
</feature>
<evidence type="ECO:0000259" key="6">
    <source>
        <dbReference type="PROSITE" id="PS50157"/>
    </source>
</evidence>
<evidence type="ECO:0000256" key="5">
    <source>
        <dbReference type="PROSITE-ProRule" id="PRU00042"/>
    </source>
</evidence>
<name>B0WZF7_CULQU</name>
<evidence type="ECO:0000256" key="2">
    <source>
        <dbReference type="ARBA" id="ARBA00022737"/>
    </source>
</evidence>
<dbReference type="InterPro" id="IPR013087">
    <property type="entry name" value="Znf_C2H2_type"/>
</dbReference>
<proteinExistence type="predicted"/>